<accession>A0ABT7I959</accession>
<evidence type="ECO:0000256" key="3">
    <source>
        <dbReference type="ARBA" id="ARBA00023163"/>
    </source>
</evidence>
<dbReference type="PANTHER" id="PTHR47894:SF1">
    <property type="entry name" value="HTH-TYPE TRANSCRIPTIONAL REGULATOR VQSM"/>
    <property type="match status" value="1"/>
</dbReference>
<keyword evidence="3" id="KW-0804">Transcription</keyword>
<comment type="caution">
    <text evidence="5">The sequence shown here is derived from an EMBL/GenBank/DDBJ whole genome shotgun (WGS) entry which is preliminary data.</text>
</comment>
<dbReference type="PANTHER" id="PTHR47894">
    <property type="entry name" value="HTH-TYPE TRANSCRIPTIONAL REGULATOR GADX"/>
    <property type="match status" value="1"/>
</dbReference>
<keyword evidence="6" id="KW-1185">Reference proteome</keyword>
<dbReference type="Pfam" id="PF12625">
    <property type="entry name" value="Arabinose_bd"/>
    <property type="match status" value="1"/>
</dbReference>
<proteinExistence type="predicted"/>
<keyword evidence="1" id="KW-0805">Transcription regulation</keyword>
<sequence length="357" mass="39905">MRPNTRHKNPLGDISVLYVSVMARAIRAEGEDPTELLGRFGLDEQALRAPEARISIPRFMRMGQAAIALTGNPAFGLTMGKLSRPVDAGLAGLAAQCAPTAGEAIRTLVHYALLTSRNSRGVPWTAHRGREAHFYSIRPYNVFNFFVVDSVLAAWTQFLRVITGRSEVLEGVAIEYPSQGQEELFEQWFGCSVVFGADSNRLRLAPGIADTVSLQAQPAMFEKLARECQQELLRIRAGWTTGDRVKDLLPPLFQGDTPTLAIIAEKLGMAPWTLQRQLKEENTGFQELVDETRKELAVEYIRETRTSLSEIAWLLGFANPSAFHKAWRRWFQASPGEYRKHHETEQAARNINQGAQT</sequence>
<dbReference type="InterPro" id="IPR018060">
    <property type="entry name" value="HTH_AraC"/>
</dbReference>
<evidence type="ECO:0000256" key="1">
    <source>
        <dbReference type="ARBA" id="ARBA00023015"/>
    </source>
</evidence>
<dbReference type="Pfam" id="PF12833">
    <property type="entry name" value="HTH_18"/>
    <property type="match status" value="1"/>
</dbReference>
<protein>
    <submittedName>
        <fullName evidence="5">AraC family transcriptional regulator</fullName>
    </submittedName>
</protein>
<name>A0ABT7I959_9GAMM</name>
<dbReference type="InterPro" id="IPR032687">
    <property type="entry name" value="AraC-type_N"/>
</dbReference>
<dbReference type="SMART" id="SM00342">
    <property type="entry name" value="HTH_ARAC"/>
    <property type="match status" value="1"/>
</dbReference>
<evidence type="ECO:0000259" key="4">
    <source>
        <dbReference type="PROSITE" id="PS01124"/>
    </source>
</evidence>
<dbReference type="PROSITE" id="PS01124">
    <property type="entry name" value="HTH_ARAC_FAMILY_2"/>
    <property type="match status" value="1"/>
</dbReference>
<evidence type="ECO:0000256" key="2">
    <source>
        <dbReference type="ARBA" id="ARBA00023125"/>
    </source>
</evidence>
<evidence type="ECO:0000313" key="5">
    <source>
        <dbReference type="EMBL" id="MDL0430347.1"/>
    </source>
</evidence>
<evidence type="ECO:0000313" key="6">
    <source>
        <dbReference type="Proteomes" id="UP001227964"/>
    </source>
</evidence>
<gene>
    <name evidence="5" type="ORF">QPM17_04380</name>
</gene>
<dbReference type="RefSeq" id="WP_285389093.1">
    <property type="nucleotide sequence ID" value="NZ_JASSVS010000002.1"/>
</dbReference>
<dbReference type="SUPFAM" id="SSF46689">
    <property type="entry name" value="Homeodomain-like"/>
    <property type="match status" value="1"/>
</dbReference>
<organism evidence="5 6">
    <name type="scientific">Marinobacter azerbaijanicus</name>
    <dbReference type="NCBI Taxonomy" id="3050455"/>
    <lineage>
        <taxon>Bacteria</taxon>
        <taxon>Pseudomonadati</taxon>
        <taxon>Pseudomonadota</taxon>
        <taxon>Gammaproteobacteria</taxon>
        <taxon>Pseudomonadales</taxon>
        <taxon>Marinobacteraceae</taxon>
        <taxon>Marinobacter</taxon>
    </lineage>
</organism>
<feature type="domain" description="HTH araC/xylS-type" evidence="4">
    <location>
        <begin position="243"/>
        <end position="341"/>
    </location>
</feature>
<dbReference type="Proteomes" id="UP001227964">
    <property type="component" value="Unassembled WGS sequence"/>
</dbReference>
<dbReference type="EMBL" id="JASSVS010000002">
    <property type="protein sequence ID" value="MDL0430347.1"/>
    <property type="molecule type" value="Genomic_DNA"/>
</dbReference>
<dbReference type="Gene3D" id="1.10.10.60">
    <property type="entry name" value="Homeodomain-like"/>
    <property type="match status" value="1"/>
</dbReference>
<reference evidence="5 6" key="1">
    <citation type="submission" date="2023-06" db="EMBL/GenBank/DDBJ databases">
        <title>Marinobacter azerbaijanicus a moderately halophilic, isolated from Urmia Lake in Azerbaijan region of Iran.</title>
        <authorList>
            <person name="Sanchez-Porro C."/>
            <person name="Aghdam E.M."/>
            <person name="Saheb S.M."/>
            <person name="Tarhriz V."/>
            <person name="Kazemi E."/>
            <person name="Ammozegar M.A."/>
            <person name="Ventosa A."/>
            <person name="Hejazi M.S."/>
        </authorList>
    </citation>
    <scope>NUCLEOTIDE SEQUENCE [LARGE SCALE GENOMIC DNA]</scope>
    <source>
        <strain evidence="5 6">TBZ242</strain>
    </source>
</reference>
<dbReference type="InterPro" id="IPR009057">
    <property type="entry name" value="Homeodomain-like_sf"/>
</dbReference>
<keyword evidence="2" id="KW-0238">DNA-binding</keyword>